<evidence type="ECO:0000259" key="14">
    <source>
        <dbReference type="PROSITE" id="PS50287"/>
    </source>
</evidence>
<comment type="caution">
    <text evidence="10">Lacks conserved residue(s) required for the propagation of feature annotation.</text>
</comment>
<dbReference type="FunFam" id="3.10.250.10:FF:000016">
    <property type="entry name" value="Scavenger receptor cysteine-rich protein type 12"/>
    <property type="match status" value="3"/>
</dbReference>
<feature type="domain" description="SRCR" evidence="14">
    <location>
        <begin position="118"/>
        <end position="220"/>
    </location>
</feature>
<dbReference type="PRINTS" id="PR00258">
    <property type="entry name" value="SPERACTRCPTR"/>
</dbReference>
<evidence type="ECO:0000256" key="12">
    <source>
        <dbReference type="SAM" id="Phobius"/>
    </source>
</evidence>
<keyword evidence="9" id="KW-0325">Glycoprotein</keyword>
<reference evidence="15" key="1">
    <citation type="submission" date="2021-03" db="EMBL/GenBank/DDBJ databases">
        <authorList>
            <person name="Bekaert M."/>
        </authorList>
    </citation>
    <scope>NUCLEOTIDE SEQUENCE</scope>
</reference>
<feature type="disulfide bond" evidence="10">
    <location>
        <begin position="525"/>
        <end position="586"/>
    </location>
</feature>
<feature type="chain" id="PRO_5035901932" description="SRCR domain-containing protein" evidence="13">
    <location>
        <begin position="21"/>
        <end position="1317"/>
    </location>
</feature>
<feature type="disulfide bond" evidence="10">
    <location>
        <begin position="452"/>
        <end position="462"/>
    </location>
</feature>
<comment type="caution">
    <text evidence="15">The sequence shown here is derived from an EMBL/GenBank/DDBJ whole genome shotgun (WGS) entry which is preliminary data.</text>
</comment>
<feature type="compositionally biased region" description="Low complexity" evidence="11">
    <location>
        <begin position="707"/>
        <end position="753"/>
    </location>
</feature>
<feature type="transmembrane region" description="Helical" evidence="12">
    <location>
        <begin position="1016"/>
        <end position="1036"/>
    </location>
</feature>
<feature type="region of interest" description="Disordered" evidence="11">
    <location>
        <begin position="909"/>
        <end position="935"/>
    </location>
</feature>
<feature type="domain" description="SRCR" evidence="14">
    <location>
        <begin position="24"/>
        <end position="117"/>
    </location>
</feature>
<dbReference type="GO" id="GO:0016020">
    <property type="term" value="C:membrane"/>
    <property type="evidence" value="ECO:0007669"/>
    <property type="project" value="UniProtKB-SubCell"/>
</dbReference>
<comment type="subcellular location">
    <subcellularLocation>
        <location evidence="1">Membrane</location>
        <topology evidence="1">Single-pass membrane protein</topology>
    </subcellularLocation>
</comment>
<sequence length="1317" mass="143361">MSSLIDVWIIFIVLVKSTRCSEIVRLIQANNIGVVQLNHNRSWVILCQGQSENKESKVICQELGHGDGLVLPVGYYGEVSGDYFNGYIKCDQGEDINNCSLIEIDSCKGGYLAVSCYDSVVNGTILSLNNSLSYGQLNWFEDKYQATGQICASSWEKEEADVACHQLGYRGGLSTIYPKSNVLPFLVNSINCTGQEQNLEDCIRTEDLCESGYSAGVICFNMSGFNVNISDGGVDFGRVNIEVDGKIRTICNKEWSTRDAEVICRYIGFVAGRKWSGPVPPGNGTVYMSDLQCTGKETLITDCPSSGWRNVVDEDCLDHSHDAGVLCYGSGKHIQWLLYWRAAMFSHINLLIFEYLSPKKRFTGTSFKKTETKFTMCACICVYQGGETNDNVKMGRVEVYQGRQWTNLCTSKFEQEDATVVCRQLGYARARVLSSGIFGRSPYSGFTTDISCHGNETDILDCPHTIGKCKYSEYASVVCIKHNVTDDFQIYIDNLDSGEVRVLQYGIRGTVCQDGWDDNDAKVICHQNGYLNGQTFGTLKLLSQIDPIWLTKVECLGDEASIYDCSFSMNLTTQCSSNVQPAGVICYNGTGMDIRLLGGNSPSQGRVEVGRDGVWGTICDNKWSQYDANVVCQQLGFGKGSIQISSYHGPGTGSVLMDGLQCDGTESDIFDCPNLGWGVSASACKDHSKDAGVSCLPWLPETTSVISSPESETLSSTLTPEPETLSSTLTPEQEDLSTTTDISSSTLTTEPESLSSTIAILTESSSPTTEPENLSSTTAISTERSTLTIELESLSSTTAISTISSTTAFSTESSTLTTEPESLSSTIAISTISSTLTSEPNSLSSTKIIAISTISSTTAISTESSTLTTEPESLSSTSAISTISSTTAISTERSTLTTEPESLSSTIAISTESSTLTTEPESLSSTIDISTESSTLTTKPESLSSTIAISTISSKTDISTVSSTLTPGPEGLSSTQISTESSTPELKSLYSSTDISTGSSTVITGILSKKNKDITWLWIVVTVLCLAVVILIIVLIKCRQGYTKRKWQRNSFSQHSFSNANIIRQLSDGSVHAENPLSLHVLEIQGPSQENQDLRANVISDPRYFSIKDNVNPVRHDIDSDGYMVPVSQENRNQPESSHANDKNKIKKNEIHGNAIQNCERCNTAGRHYYSTVAFEGSDRKNMGQVAGTVMDKKCVCPGCIINGDASSNNFKTKTRDTKDSIIKSSDFLPSSNNFETKTRGIEDSVIKSSDFLPGSNNFETKARGVEDSIIKSSDFQPSLYTFNNKRKNLRDSVKSTLSYQEEIDIQNEMPEMTTEL</sequence>
<evidence type="ECO:0000313" key="15">
    <source>
        <dbReference type="EMBL" id="CAG2204746.1"/>
    </source>
</evidence>
<keyword evidence="16" id="KW-1185">Reference proteome</keyword>
<evidence type="ECO:0000256" key="9">
    <source>
        <dbReference type="ARBA" id="ARBA00023180"/>
    </source>
</evidence>
<dbReference type="EMBL" id="CAJPWZ010000983">
    <property type="protein sequence ID" value="CAG2204746.1"/>
    <property type="molecule type" value="Genomic_DNA"/>
</dbReference>
<feature type="disulfide bond" evidence="10">
    <location>
        <begin position="192"/>
        <end position="202"/>
    </location>
</feature>
<keyword evidence="2 12" id="KW-0812">Transmembrane</keyword>
<feature type="disulfide bond" evidence="10">
    <location>
        <begin position="555"/>
        <end position="565"/>
    </location>
</feature>
<feature type="signal peptide" evidence="13">
    <location>
        <begin position="1"/>
        <end position="20"/>
    </location>
</feature>
<feature type="disulfide bond" evidence="10">
    <location>
        <begin position="293"/>
        <end position="303"/>
    </location>
</feature>
<keyword evidence="3 13" id="KW-0732">Signal</keyword>
<dbReference type="PANTHER" id="PTHR48071:SF18">
    <property type="entry name" value="DELETED IN MALIGNANT BRAIN TUMORS 1 PROTEIN-RELATED"/>
    <property type="match status" value="1"/>
</dbReference>
<organism evidence="15 16">
    <name type="scientific">Mytilus edulis</name>
    <name type="common">Blue mussel</name>
    <dbReference type="NCBI Taxonomy" id="6550"/>
    <lineage>
        <taxon>Eukaryota</taxon>
        <taxon>Metazoa</taxon>
        <taxon>Spiralia</taxon>
        <taxon>Lophotrochozoa</taxon>
        <taxon>Mollusca</taxon>
        <taxon>Bivalvia</taxon>
        <taxon>Autobranchia</taxon>
        <taxon>Pteriomorphia</taxon>
        <taxon>Mytilida</taxon>
        <taxon>Mytiloidea</taxon>
        <taxon>Mytilidae</taxon>
        <taxon>Mytilinae</taxon>
        <taxon>Mytilus</taxon>
    </lineage>
</organism>
<evidence type="ECO:0000256" key="7">
    <source>
        <dbReference type="ARBA" id="ARBA00023157"/>
    </source>
</evidence>
<evidence type="ECO:0000256" key="4">
    <source>
        <dbReference type="ARBA" id="ARBA00022737"/>
    </source>
</evidence>
<evidence type="ECO:0000256" key="13">
    <source>
        <dbReference type="SAM" id="SignalP"/>
    </source>
</evidence>
<keyword evidence="8" id="KW-0675">Receptor</keyword>
<dbReference type="Gene3D" id="3.10.250.10">
    <property type="entry name" value="SRCR-like domain"/>
    <property type="match status" value="6"/>
</dbReference>
<evidence type="ECO:0000256" key="2">
    <source>
        <dbReference type="ARBA" id="ARBA00022692"/>
    </source>
</evidence>
<feature type="domain" description="SRCR" evidence="14">
    <location>
        <begin position="227"/>
        <end position="328"/>
    </location>
</feature>
<accession>A0A8S3R9A8</accession>
<feature type="disulfide bond" evidence="10">
    <location>
        <begin position="662"/>
        <end position="672"/>
    </location>
</feature>
<keyword evidence="7 10" id="KW-1015">Disulfide bond</keyword>
<protein>
    <recommendedName>
        <fullName evidence="14">SRCR domain-containing protein</fullName>
    </recommendedName>
</protein>
<evidence type="ECO:0000313" key="16">
    <source>
        <dbReference type="Proteomes" id="UP000683360"/>
    </source>
</evidence>
<feature type="domain" description="SRCR" evidence="14">
    <location>
        <begin position="380"/>
        <end position="480"/>
    </location>
</feature>
<dbReference type="Proteomes" id="UP000683360">
    <property type="component" value="Unassembled WGS sequence"/>
</dbReference>
<dbReference type="FunFam" id="3.10.250.10:FF:000007">
    <property type="entry name" value="Soluble scavenger receptor cysteine-rich domain-containing protein SSC5D"/>
    <property type="match status" value="1"/>
</dbReference>
<evidence type="ECO:0000256" key="8">
    <source>
        <dbReference type="ARBA" id="ARBA00023170"/>
    </source>
</evidence>
<feature type="domain" description="SRCR" evidence="14">
    <location>
        <begin position="497"/>
        <end position="587"/>
    </location>
</feature>
<feature type="domain" description="SRCR" evidence="14">
    <location>
        <begin position="594"/>
        <end position="696"/>
    </location>
</feature>
<evidence type="ECO:0000256" key="11">
    <source>
        <dbReference type="SAM" id="MobiDB-lite"/>
    </source>
</evidence>
<dbReference type="InterPro" id="IPR001190">
    <property type="entry name" value="SRCR"/>
</dbReference>
<evidence type="ECO:0000256" key="6">
    <source>
        <dbReference type="ARBA" id="ARBA00023136"/>
    </source>
</evidence>
<evidence type="ECO:0000256" key="3">
    <source>
        <dbReference type="ARBA" id="ARBA00022729"/>
    </source>
</evidence>
<dbReference type="SUPFAM" id="SSF56487">
    <property type="entry name" value="SRCR-like"/>
    <property type="match status" value="6"/>
</dbReference>
<dbReference type="SMART" id="SM00202">
    <property type="entry name" value="SR"/>
    <property type="match status" value="6"/>
</dbReference>
<name>A0A8S3R9A8_MYTED</name>
<dbReference type="PROSITE" id="PS00420">
    <property type="entry name" value="SRCR_1"/>
    <property type="match status" value="1"/>
</dbReference>
<evidence type="ECO:0000256" key="5">
    <source>
        <dbReference type="ARBA" id="ARBA00022989"/>
    </source>
</evidence>
<dbReference type="InterPro" id="IPR036772">
    <property type="entry name" value="SRCR-like_dom_sf"/>
</dbReference>
<dbReference type="Pfam" id="PF00530">
    <property type="entry name" value="SRCR"/>
    <property type="match status" value="5"/>
</dbReference>
<gene>
    <name evidence="15" type="ORF">MEDL_19175</name>
</gene>
<keyword evidence="5 12" id="KW-1133">Transmembrane helix</keyword>
<keyword evidence="4" id="KW-0677">Repeat</keyword>
<proteinExistence type="predicted"/>
<feature type="region of interest" description="Disordered" evidence="11">
    <location>
        <begin position="706"/>
        <end position="753"/>
    </location>
</feature>
<feature type="region of interest" description="Disordered" evidence="11">
    <location>
        <begin position="960"/>
        <end position="980"/>
    </location>
</feature>
<evidence type="ECO:0000256" key="10">
    <source>
        <dbReference type="PROSITE-ProRule" id="PRU00196"/>
    </source>
</evidence>
<dbReference type="PROSITE" id="PS50287">
    <property type="entry name" value="SRCR_2"/>
    <property type="match status" value="6"/>
</dbReference>
<dbReference type="OrthoDB" id="6110944at2759"/>
<keyword evidence="6 12" id="KW-0472">Membrane</keyword>
<evidence type="ECO:0000256" key="1">
    <source>
        <dbReference type="ARBA" id="ARBA00004167"/>
    </source>
</evidence>
<dbReference type="PANTHER" id="PTHR48071">
    <property type="entry name" value="SRCR DOMAIN-CONTAINING PROTEIN"/>
    <property type="match status" value="1"/>
</dbReference>